<accession>A0A975S866</accession>
<dbReference type="KEGG" id="asun:KG104_07555"/>
<evidence type="ECO:0000313" key="4">
    <source>
        <dbReference type="Proteomes" id="UP000680588"/>
    </source>
</evidence>
<dbReference type="EMBL" id="CP076456">
    <property type="protein sequence ID" value="QWQ37570.1"/>
    <property type="molecule type" value="Genomic_DNA"/>
</dbReference>
<dbReference type="Pfam" id="PF08327">
    <property type="entry name" value="AHSA1"/>
    <property type="match status" value="1"/>
</dbReference>
<dbReference type="AlphaFoldDB" id="A0A975S866"/>
<dbReference type="Gene3D" id="3.30.530.20">
    <property type="match status" value="1"/>
</dbReference>
<dbReference type="SUPFAM" id="SSF55961">
    <property type="entry name" value="Bet v1-like"/>
    <property type="match status" value="1"/>
</dbReference>
<protein>
    <submittedName>
        <fullName evidence="3">SRPBCC domain-containing protein</fullName>
    </submittedName>
</protein>
<reference evidence="3" key="1">
    <citation type="submission" date="2021-06" db="EMBL/GenBank/DDBJ databases">
        <title>Novel species in genus Arthrobacter.</title>
        <authorList>
            <person name="Zhang G."/>
        </authorList>
    </citation>
    <scope>NUCLEOTIDE SEQUENCE</scope>
    <source>
        <strain evidence="3">Zg-ZUI122</strain>
    </source>
</reference>
<organism evidence="3 4">
    <name type="scientific">Arthrobacter sunyaminii</name>
    <dbReference type="NCBI Taxonomy" id="2816859"/>
    <lineage>
        <taxon>Bacteria</taxon>
        <taxon>Bacillati</taxon>
        <taxon>Actinomycetota</taxon>
        <taxon>Actinomycetes</taxon>
        <taxon>Micrococcales</taxon>
        <taxon>Micrococcaceae</taxon>
        <taxon>Arthrobacter</taxon>
    </lineage>
</organism>
<dbReference type="InterPro" id="IPR013538">
    <property type="entry name" value="ASHA1/2-like_C"/>
</dbReference>
<gene>
    <name evidence="3" type="ORF">KG104_07555</name>
</gene>
<dbReference type="InterPro" id="IPR023393">
    <property type="entry name" value="START-like_dom_sf"/>
</dbReference>
<keyword evidence="4" id="KW-1185">Reference proteome</keyword>
<sequence>MPSAASTETIYSTVLACPPEDVWRALTASNVPRSWMWDSSLRGTMEPGSDYALYADGNNLIVGSVVEADAPYRLVLTIDARWDDRVADEPAGELEYLITPTGERECMFSVRLSGLTGATAAAVEQDTPELYSRFKSWLEQSDAG</sequence>
<dbReference type="Proteomes" id="UP000680588">
    <property type="component" value="Chromosome"/>
</dbReference>
<evidence type="ECO:0000313" key="3">
    <source>
        <dbReference type="EMBL" id="QWQ37570.1"/>
    </source>
</evidence>
<comment type="similarity">
    <text evidence="1">Belongs to the AHA1 family.</text>
</comment>
<proteinExistence type="inferred from homology"/>
<name>A0A975S866_9MICC</name>
<evidence type="ECO:0000259" key="2">
    <source>
        <dbReference type="Pfam" id="PF08327"/>
    </source>
</evidence>
<evidence type="ECO:0000256" key="1">
    <source>
        <dbReference type="ARBA" id="ARBA00006817"/>
    </source>
</evidence>
<feature type="domain" description="Activator of Hsp90 ATPase homologue 1/2-like C-terminal" evidence="2">
    <location>
        <begin position="17"/>
        <end position="138"/>
    </location>
</feature>
<dbReference type="RefSeq" id="WP_207346620.1">
    <property type="nucleotide sequence ID" value="NZ_CP076456.1"/>
</dbReference>